<keyword evidence="1" id="KW-1133">Transmembrane helix</keyword>
<feature type="transmembrane region" description="Helical" evidence="1">
    <location>
        <begin position="55"/>
        <end position="79"/>
    </location>
</feature>
<name>A0A0Q3WV34_9BACI</name>
<sequence length="165" mass="17995">MQHEMGHMMMSTSSISWIFAISILVITILLVLHILNTLWEHQNLLSQLIEQHSSLIHSITMSLGMSSTITICTILGAMFNTQQNAAYIIGFIVGVLISVIICSPFKDGIAVLDGVVSGTMGGLMGVMIGTMVPEAGLYTVAILLTILFAITWIVIYRRINTISLK</sequence>
<keyword evidence="1" id="KW-0472">Membrane</keyword>
<keyword evidence="3" id="KW-1185">Reference proteome</keyword>
<feature type="transmembrane region" description="Helical" evidence="1">
    <location>
        <begin position="85"/>
        <end position="102"/>
    </location>
</feature>
<organism evidence="2 3">
    <name type="scientific">Heyndrickxia shackletonii</name>
    <dbReference type="NCBI Taxonomy" id="157838"/>
    <lineage>
        <taxon>Bacteria</taxon>
        <taxon>Bacillati</taxon>
        <taxon>Bacillota</taxon>
        <taxon>Bacilli</taxon>
        <taxon>Bacillales</taxon>
        <taxon>Bacillaceae</taxon>
        <taxon>Heyndrickxia</taxon>
    </lineage>
</organism>
<reference evidence="2 3" key="1">
    <citation type="submission" date="2015-09" db="EMBL/GenBank/DDBJ databases">
        <title>Genome sequencing project for genomic taxonomy and phylogenomics of Bacillus-like bacteria.</title>
        <authorList>
            <person name="Liu B."/>
            <person name="Wang J."/>
            <person name="Zhu Y."/>
            <person name="Liu G."/>
            <person name="Chen Q."/>
            <person name="Chen Z."/>
            <person name="Lan J."/>
            <person name="Che J."/>
            <person name="Ge C."/>
            <person name="Shi H."/>
            <person name="Pan Z."/>
            <person name="Liu X."/>
        </authorList>
    </citation>
    <scope>NUCLEOTIDE SEQUENCE [LARGE SCALE GENOMIC DNA]</scope>
    <source>
        <strain evidence="2 3">LMG 18435</strain>
    </source>
</reference>
<keyword evidence="1" id="KW-0812">Transmembrane</keyword>
<proteinExistence type="predicted"/>
<evidence type="ECO:0000256" key="1">
    <source>
        <dbReference type="SAM" id="Phobius"/>
    </source>
</evidence>
<dbReference type="RefSeq" id="WP_055738208.1">
    <property type="nucleotide sequence ID" value="NZ_LJJC01000004.1"/>
</dbReference>
<protein>
    <submittedName>
        <fullName evidence="2">Uncharacterized protein</fullName>
    </submittedName>
</protein>
<feature type="transmembrane region" description="Helical" evidence="1">
    <location>
        <begin position="15"/>
        <end position="35"/>
    </location>
</feature>
<dbReference type="PATRIC" id="fig|157838.3.peg.556"/>
<accession>A0A0Q3WV34</accession>
<dbReference type="EMBL" id="LJJC01000004">
    <property type="protein sequence ID" value="KQL52516.1"/>
    <property type="molecule type" value="Genomic_DNA"/>
</dbReference>
<feature type="transmembrane region" description="Helical" evidence="1">
    <location>
        <begin position="135"/>
        <end position="156"/>
    </location>
</feature>
<dbReference type="AlphaFoldDB" id="A0A0Q3WV34"/>
<comment type="caution">
    <text evidence="2">The sequence shown here is derived from an EMBL/GenBank/DDBJ whole genome shotgun (WGS) entry which is preliminary data.</text>
</comment>
<dbReference type="Proteomes" id="UP000051888">
    <property type="component" value="Unassembled WGS sequence"/>
</dbReference>
<evidence type="ECO:0000313" key="3">
    <source>
        <dbReference type="Proteomes" id="UP000051888"/>
    </source>
</evidence>
<gene>
    <name evidence="2" type="ORF">AN964_02510</name>
</gene>
<evidence type="ECO:0000313" key="2">
    <source>
        <dbReference type="EMBL" id="KQL52516.1"/>
    </source>
</evidence>